<dbReference type="EMBL" id="QJJU01000022">
    <property type="protein sequence ID" value="PXX03357.1"/>
    <property type="molecule type" value="Genomic_DNA"/>
</dbReference>
<dbReference type="AlphaFoldDB" id="A0A318H9Z9"/>
<keyword evidence="1" id="KW-1133">Transmembrane helix</keyword>
<accession>A0A318H9Z9</accession>
<feature type="transmembrane region" description="Helical" evidence="1">
    <location>
        <begin position="12"/>
        <end position="31"/>
    </location>
</feature>
<reference evidence="3" key="1">
    <citation type="submission" date="2018-05" db="EMBL/GenBank/DDBJ databases">
        <authorList>
            <person name="Deangelis K."/>
            <person name="Huntemann M."/>
            <person name="Clum A."/>
            <person name="Pillay M."/>
            <person name="Palaniappan K."/>
            <person name="Varghese N."/>
            <person name="Mikhailova N."/>
            <person name="Stamatis D."/>
            <person name="Reddy T."/>
            <person name="Daum C."/>
            <person name="Shapiro N."/>
            <person name="Ivanova N."/>
            <person name="Kyrpides N."/>
            <person name="Woyke T."/>
        </authorList>
    </citation>
    <scope>NUCLEOTIDE SEQUENCE [LARGE SCALE GENOMIC DNA]</scope>
    <source>
        <strain evidence="3">GAS496</strain>
    </source>
</reference>
<dbReference type="RefSeq" id="WP_110318883.1">
    <property type="nucleotide sequence ID" value="NZ_QJJU01000022.1"/>
</dbReference>
<keyword evidence="3" id="KW-1185">Reference proteome</keyword>
<dbReference type="Proteomes" id="UP000247781">
    <property type="component" value="Unassembled WGS sequence"/>
</dbReference>
<protein>
    <submittedName>
        <fullName evidence="2">Uncharacterized protein</fullName>
    </submittedName>
</protein>
<evidence type="ECO:0000313" key="2">
    <source>
        <dbReference type="EMBL" id="PXX03357.1"/>
    </source>
</evidence>
<proteinExistence type="predicted"/>
<gene>
    <name evidence="2" type="ORF">C8E89_12217</name>
</gene>
<keyword evidence="1" id="KW-0472">Membrane</keyword>
<sequence>MSLLWTAQQKLPICAAVLALYVVLVGCWSGWLRAVVLTRALLTLPMLAGDVAVVSVISVLDPVDSGAQLDPVISGVVACPR</sequence>
<evidence type="ECO:0000313" key="3">
    <source>
        <dbReference type="Proteomes" id="UP000247781"/>
    </source>
</evidence>
<reference evidence="2 3" key="2">
    <citation type="submission" date="2018-06" db="EMBL/GenBank/DDBJ databases">
        <title>Sequencing of bacterial isolates from soil warming experiment in Harvard Forest, Massachusetts, USA.</title>
        <authorList>
            <person name="Deangelis K.PhD."/>
        </authorList>
    </citation>
    <scope>NUCLEOTIDE SEQUENCE [LARGE SCALE GENOMIC DNA]</scope>
    <source>
        <strain evidence="2 3">GAS496</strain>
    </source>
</reference>
<name>A0A318H9Z9_9MYCO</name>
<evidence type="ECO:0000256" key="1">
    <source>
        <dbReference type="SAM" id="Phobius"/>
    </source>
</evidence>
<organism evidence="2 3">
    <name type="scientific">Mycolicibacterium moriokaense</name>
    <dbReference type="NCBI Taxonomy" id="39691"/>
    <lineage>
        <taxon>Bacteria</taxon>
        <taxon>Bacillati</taxon>
        <taxon>Actinomycetota</taxon>
        <taxon>Actinomycetes</taxon>
        <taxon>Mycobacteriales</taxon>
        <taxon>Mycobacteriaceae</taxon>
        <taxon>Mycolicibacterium</taxon>
    </lineage>
</organism>
<comment type="caution">
    <text evidence="2">The sequence shown here is derived from an EMBL/GenBank/DDBJ whole genome shotgun (WGS) entry which is preliminary data.</text>
</comment>
<keyword evidence="1" id="KW-0812">Transmembrane</keyword>